<organism evidence="1 2">
    <name type="scientific">Brevibacillus ruminantium</name>
    <dbReference type="NCBI Taxonomy" id="2950604"/>
    <lineage>
        <taxon>Bacteria</taxon>
        <taxon>Bacillati</taxon>
        <taxon>Bacillota</taxon>
        <taxon>Bacilli</taxon>
        <taxon>Bacillales</taxon>
        <taxon>Paenibacillaceae</taxon>
        <taxon>Brevibacillus</taxon>
    </lineage>
</organism>
<protein>
    <submittedName>
        <fullName evidence="1">Uncharacterized protein</fullName>
    </submittedName>
</protein>
<accession>A0ABY4WFW3</accession>
<keyword evidence="2" id="KW-1185">Reference proteome</keyword>
<dbReference type="Proteomes" id="UP001056500">
    <property type="component" value="Chromosome"/>
</dbReference>
<dbReference type="RefSeq" id="WP_251872844.1">
    <property type="nucleotide sequence ID" value="NZ_CP098755.1"/>
</dbReference>
<evidence type="ECO:0000313" key="1">
    <source>
        <dbReference type="EMBL" id="USG65754.1"/>
    </source>
</evidence>
<dbReference type="EMBL" id="CP098755">
    <property type="protein sequence ID" value="USG65754.1"/>
    <property type="molecule type" value="Genomic_DNA"/>
</dbReference>
<proteinExistence type="predicted"/>
<name>A0ABY4WFW3_9BACL</name>
<reference evidence="1" key="1">
    <citation type="submission" date="2022-06" db="EMBL/GenBank/DDBJ databases">
        <title>Genome sequencing of Brevibacillus sp. BB3-R1.</title>
        <authorList>
            <person name="Heo J."/>
            <person name="Lee D."/>
            <person name="Won M."/>
            <person name="Han B.-H."/>
            <person name="Hong S.-B."/>
            <person name="Kwon S.-W."/>
        </authorList>
    </citation>
    <scope>NUCLEOTIDE SEQUENCE</scope>
    <source>
        <strain evidence="1">BB3-R1</strain>
    </source>
</reference>
<sequence length="46" mass="5443">MGFAIVKRRDIQIQRQPKLLVALPIGYLNGSEWRLKRTNQVGRFFQ</sequence>
<evidence type="ECO:0000313" key="2">
    <source>
        <dbReference type="Proteomes" id="UP001056500"/>
    </source>
</evidence>
<gene>
    <name evidence="1" type="ORF">NDK47_27270</name>
</gene>